<dbReference type="Pfam" id="PF25872">
    <property type="entry name" value="HTH_77"/>
    <property type="match status" value="1"/>
</dbReference>
<accession>A0A2U1EA10</accession>
<dbReference type="GO" id="GO:0006355">
    <property type="term" value="P:regulation of DNA-templated transcription"/>
    <property type="evidence" value="ECO:0007669"/>
    <property type="project" value="InterPro"/>
</dbReference>
<dbReference type="GO" id="GO:0003677">
    <property type="term" value="F:DNA binding"/>
    <property type="evidence" value="ECO:0007669"/>
    <property type="project" value="UniProtKB-UniRule"/>
</dbReference>
<dbReference type="InterPro" id="IPR058852">
    <property type="entry name" value="HTH_77"/>
</dbReference>
<organism evidence="6 7">
    <name type="scientific">Actinomycetospora cinnamomea</name>
    <dbReference type="NCBI Taxonomy" id="663609"/>
    <lineage>
        <taxon>Bacteria</taxon>
        <taxon>Bacillati</taxon>
        <taxon>Actinomycetota</taxon>
        <taxon>Actinomycetes</taxon>
        <taxon>Pseudonocardiales</taxon>
        <taxon>Pseudonocardiaceae</taxon>
        <taxon>Actinomycetospora</taxon>
    </lineage>
</organism>
<comment type="similarity">
    <text evidence="1">Belongs to the AfsR/DnrI/RedD regulatory family.</text>
</comment>
<dbReference type="Pfam" id="PF03704">
    <property type="entry name" value="BTAD"/>
    <property type="match status" value="1"/>
</dbReference>
<evidence type="ECO:0000313" key="7">
    <source>
        <dbReference type="Proteomes" id="UP000245639"/>
    </source>
</evidence>
<feature type="region of interest" description="Disordered" evidence="4">
    <location>
        <begin position="271"/>
        <end position="319"/>
    </location>
</feature>
<feature type="compositionally biased region" description="Basic and acidic residues" evidence="4">
    <location>
        <begin position="271"/>
        <end position="284"/>
    </location>
</feature>
<dbReference type="SUPFAM" id="SSF46894">
    <property type="entry name" value="C-terminal effector domain of the bipartite response regulators"/>
    <property type="match status" value="1"/>
</dbReference>
<dbReference type="Gene3D" id="1.25.40.10">
    <property type="entry name" value="Tetratricopeptide repeat domain"/>
    <property type="match status" value="2"/>
</dbReference>
<evidence type="ECO:0000256" key="1">
    <source>
        <dbReference type="ARBA" id="ARBA00005820"/>
    </source>
</evidence>
<dbReference type="AlphaFoldDB" id="A0A2U1EA10"/>
<dbReference type="SMART" id="SM01043">
    <property type="entry name" value="BTAD"/>
    <property type="match status" value="1"/>
</dbReference>
<dbReference type="PROSITE" id="PS51755">
    <property type="entry name" value="OMPR_PHOB"/>
    <property type="match status" value="1"/>
</dbReference>
<dbReference type="PRINTS" id="PR00364">
    <property type="entry name" value="DISEASERSIST"/>
</dbReference>
<feature type="region of interest" description="Disordered" evidence="4">
    <location>
        <begin position="1027"/>
        <end position="1056"/>
    </location>
</feature>
<dbReference type="PANTHER" id="PTHR47691">
    <property type="entry name" value="REGULATOR-RELATED"/>
    <property type="match status" value="1"/>
</dbReference>
<evidence type="ECO:0000313" key="6">
    <source>
        <dbReference type="EMBL" id="PVY96730.1"/>
    </source>
</evidence>
<dbReference type="SMART" id="SM00862">
    <property type="entry name" value="Trans_reg_C"/>
    <property type="match status" value="1"/>
</dbReference>
<sequence length="1056" mass="112685">MVCDDAAQRAGVACANTVVRLSADPSPRRGYGPHVRIRVLGSLELVDDAGAVTALGSPTRRRLLALLVVHRGAVVSADRIAEVLWGRRRPTHPANALQGQVSRLRRALGTDLLETRAPGYLLTLPDTATDAGEFEELVARARDAVARGRPDDATALMDRASGLWRGRAYAEFADEEFAHPEAARLDELRISAEEDRAEIDLALDRPTAVITRAELLVAAHPYRERGHTLLMLGLYRAGRVAEALEAYRRYRARLDDELGLLPSAEVEALHGRMLRQDPDLDRRRPPAPADEPSEHPSEQAPEPAGGRRPSLPALIGRGDDLPELTGTLRRARLVTLVGAGGVGKTLLARHAAAQCAGNHHDGSALVELAAVRDPAAVIDTVSTALGVVQRAGLAPAERLVEFLRPKTLLLVLDNCEHVIEEAAALVVDVVGGCPGVTVLATSREPLGVIGEHVYSLPPLAVPSAALTDPGEAAAVPAVRLLLDRAAEAAPGFAFGPAHVASIAEICRRLDGLPLAIELAAPRLRAMSPAEVAARLDARFPLLRGVRRGVAERQRTLRAVVDWSHELLDEAQQRVFARLAVFAGAFTLVAAEEVCADLVADRSEVAGIVLGLVDRSLVVAQAPGDDGDGRYALLETMRAYGRDRLAEREETDRASRAHAAWAVALAETAEPGLQGPEEAHWVATVAAATDDLRVAHRWSLDHDLDLAVRLVASLFWYAEFRSAEMLDWAGRTVEAAQDAASAHPRLPVVYAMAAVAHRFRGDLARTATLAATGVRLADGPRAGCPPRNILADVAFFEGRLDEAEVQFADLARDTEAAGDRYAFAVALWMRALTRAYGGDRPGALAFARRARAEAHALGNPSMTAWASYAEAEALLDTDPDRALDRLESAATVAATVGNRYLDGVARISAASVRARHGDPVLALRQFREVLVLWHDAGGWTQLWTAMRSVVDLLTRVGADHDAAVLHGAVTASRTASPVFGADRERLQADLDVLGGRLGAEQLAAARRRGAELDDDTAVTTAVAAIDDATAGGPTVDEDRSPGLVAGRREGAGTARPR</sequence>
<dbReference type="SUPFAM" id="SSF52540">
    <property type="entry name" value="P-loop containing nucleoside triphosphate hydrolases"/>
    <property type="match status" value="1"/>
</dbReference>
<proteinExistence type="inferred from homology"/>
<dbReference type="Pfam" id="PF00486">
    <property type="entry name" value="Trans_reg_C"/>
    <property type="match status" value="1"/>
</dbReference>
<dbReference type="InterPro" id="IPR011990">
    <property type="entry name" value="TPR-like_helical_dom_sf"/>
</dbReference>
<evidence type="ECO:0000256" key="2">
    <source>
        <dbReference type="ARBA" id="ARBA00023125"/>
    </source>
</evidence>
<evidence type="ECO:0000256" key="3">
    <source>
        <dbReference type="PROSITE-ProRule" id="PRU01091"/>
    </source>
</evidence>
<name>A0A2U1EA10_9PSEU</name>
<dbReference type="GO" id="GO:0000160">
    <property type="term" value="P:phosphorelay signal transduction system"/>
    <property type="evidence" value="ECO:0007669"/>
    <property type="project" value="InterPro"/>
</dbReference>
<feature type="compositionally biased region" description="Basic and acidic residues" evidence="4">
    <location>
        <begin position="1035"/>
        <end position="1049"/>
    </location>
</feature>
<dbReference type="InterPro" id="IPR036388">
    <property type="entry name" value="WH-like_DNA-bd_sf"/>
</dbReference>
<dbReference type="PANTHER" id="PTHR47691:SF3">
    <property type="entry name" value="HTH-TYPE TRANSCRIPTIONAL REGULATOR RV0890C-RELATED"/>
    <property type="match status" value="1"/>
</dbReference>
<dbReference type="CDD" id="cd15831">
    <property type="entry name" value="BTAD"/>
    <property type="match status" value="1"/>
</dbReference>
<feature type="domain" description="OmpR/PhoB-type" evidence="5">
    <location>
        <begin position="26"/>
        <end position="124"/>
    </location>
</feature>
<dbReference type="SUPFAM" id="SSF48452">
    <property type="entry name" value="TPR-like"/>
    <property type="match status" value="2"/>
</dbReference>
<keyword evidence="7" id="KW-1185">Reference proteome</keyword>
<comment type="caution">
    <text evidence="6">The sequence shown here is derived from an EMBL/GenBank/DDBJ whole genome shotgun (WGS) entry which is preliminary data.</text>
</comment>
<protein>
    <submittedName>
        <fullName evidence="6">Putative ATPase</fullName>
    </submittedName>
</protein>
<reference evidence="6 7" key="1">
    <citation type="submission" date="2018-04" db="EMBL/GenBank/DDBJ databases">
        <title>Genomic Encyclopedia of Type Strains, Phase IV (KMG-IV): sequencing the most valuable type-strain genomes for metagenomic binning, comparative biology and taxonomic classification.</title>
        <authorList>
            <person name="Goeker M."/>
        </authorList>
    </citation>
    <scope>NUCLEOTIDE SEQUENCE [LARGE SCALE GENOMIC DNA]</scope>
    <source>
        <strain evidence="6 7">DSM 45771</strain>
    </source>
</reference>
<gene>
    <name evidence="6" type="ORF">C8D89_12839</name>
</gene>
<dbReference type="InterPro" id="IPR001867">
    <property type="entry name" value="OmpR/PhoB-type_DNA-bd"/>
</dbReference>
<keyword evidence="2 3" id="KW-0238">DNA-binding</keyword>
<dbReference type="InterPro" id="IPR005158">
    <property type="entry name" value="BTAD"/>
</dbReference>
<dbReference type="InterPro" id="IPR027417">
    <property type="entry name" value="P-loop_NTPase"/>
</dbReference>
<dbReference type="Gene3D" id="1.10.10.10">
    <property type="entry name" value="Winged helix-like DNA-binding domain superfamily/Winged helix DNA-binding domain"/>
    <property type="match status" value="1"/>
</dbReference>
<feature type="DNA-binding region" description="OmpR/PhoB-type" evidence="3">
    <location>
        <begin position="26"/>
        <end position="124"/>
    </location>
</feature>
<dbReference type="Proteomes" id="UP000245639">
    <property type="component" value="Unassembled WGS sequence"/>
</dbReference>
<evidence type="ECO:0000256" key="4">
    <source>
        <dbReference type="SAM" id="MobiDB-lite"/>
    </source>
</evidence>
<dbReference type="Gene3D" id="3.40.50.300">
    <property type="entry name" value="P-loop containing nucleotide triphosphate hydrolases"/>
    <property type="match status" value="1"/>
</dbReference>
<dbReference type="InterPro" id="IPR016032">
    <property type="entry name" value="Sig_transdc_resp-reg_C-effctor"/>
</dbReference>
<evidence type="ECO:0000259" key="5">
    <source>
        <dbReference type="PROSITE" id="PS51755"/>
    </source>
</evidence>
<dbReference type="EMBL" id="QEKW01000028">
    <property type="protein sequence ID" value="PVY96730.1"/>
    <property type="molecule type" value="Genomic_DNA"/>
</dbReference>